<accession>A0ACC3DLM2</accession>
<feature type="non-terminal residue" evidence="1">
    <location>
        <position position="1"/>
    </location>
</feature>
<organism evidence="1 2">
    <name type="scientific">Coniosporium uncinatum</name>
    <dbReference type="NCBI Taxonomy" id="93489"/>
    <lineage>
        <taxon>Eukaryota</taxon>
        <taxon>Fungi</taxon>
        <taxon>Dikarya</taxon>
        <taxon>Ascomycota</taxon>
        <taxon>Pezizomycotina</taxon>
        <taxon>Dothideomycetes</taxon>
        <taxon>Dothideomycetes incertae sedis</taxon>
        <taxon>Coniosporium</taxon>
    </lineage>
</organism>
<gene>
    <name evidence="1" type="ORF">LTS18_009883</name>
</gene>
<dbReference type="Proteomes" id="UP001186974">
    <property type="component" value="Unassembled WGS sequence"/>
</dbReference>
<evidence type="ECO:0000313" key="2">
    <source>
        <dbReference type="Proteomes" id="UP001186974"/>
    </source>
</evidence>
<reference evidence="1" key="1">
    <citation type="submission" date="2024-09" db="EMBL/GenBank/DDBJ databases">
        <title>Black Yeasts Isolated from many extreme environments.</title>
        <authorList>
            <person name="Coleine C."/>
            <person name="Stajich J.E."/>
            <person name="Selbmann L."/>
        </authorList>
    </citation>
    <scope>NUCLEOTIDE SEQUENCE</scope>
    <source>
        <strain evidence="1">CCFEE 5737</strain>
    </source>
</reference>
<sequence>EKYDGLMPPEETPKVKMNLDDAELMWKIFDYASVSDGSGAKFPLDIIATTEDVQTTAAPIITHPTDETTAAASATPTGMDNILNQQLPNANANANADVAKDTGPLPAVPSLGMPIDNSTLWSETVAPLQHPTGAFIPSMDDWSLFGEPWSAYISGLDHMPII</sequence>
<evidence type="ECO:0000313" key="1">
    <source>
        <dbReference type="EMBL" id="KAK3077570.1"/>
    </source>
</evidence>
<name>A0ACC3DLM2_9PEZI</name>
<comment type="caution">
    <text evidence="1">The sequence shown here is derived from an EMBL/GenBank/DDBJ whole genome shotgun (WGS) entry which is preliminary data.</text>
</comment>
<proteinExistence type="predicted"/>
<dbReference type="EMBL" id="JAWDJW010002716">
    <property type="protein sequence ID" value="KAK3077570.1"/>
    <property type="molecule type" value="Genomic_DNA"/>
</dbReference>
<protein>
    <submittedName>
        <fullName evidence="1">Uncharacterized protein</fullName>
    </submittedName>
</protein>
<keyword evidence="2" id="KW-1185">Reference proteome</keyword>